<dbReference type="EMBL" id="JAARWW010000004">
    <property type="protein sequence ID" value="MBC2003875.1"/>
    <property type="molecule type" value="Genomic_DNA"/>
</dbReference>
<dbReference type="Proteomes" id="UP000546806">
    <property type="component" value="Unassembled WGS sequence"/>
</dbReference>
<comment type="caution">
    <text evidence="1">The sequence shown here is derived from an EMBL/GenBank/DDBJ whole genome shotgun (WGS) entry which is preliminary data.</text>
</comment>
<protein>
    <submittedName>
        <fullName evidence="1">SEC-C domain-containing protein</fullName>
    </submittedName>
</protein>
<organism evidence="1 2">
    <name type="scientific">Listeria booriae</name>
    <dbReference type="NCBI Taxonomy" id="1552123"/>
    <lineage>
        <taxon>Bacteria</taxon>
        <taxon>Bacillati</taxon>
        <taxon>Bacillota</taxon>
        <taxon>Bacilli</taxon>
        <taxon>Bacillales</taxon>
        <taxon>Listeriaceae</taxon>
        <taxon>Listeria</taxon>
    </lineage>
</organism>
<evidence type="ECO:0000313" key="2">
    <source>
        <dbReference type="Proteomes" id="UP000546806"/>
    </source>
</evidence>
<proteinExistence type="predicted"/>
<sequence length="374" mass="43733">MNPYTTTPYVFEPYELCPCESGEKYKFCCFEKSKNLSTGNHKFNAKRLYSESHKHFRDTDFKMCFGFDTNCNHGYISAHSLQNNGVLNLIAENNHVYMLDIKYQENSLTPELEFKKIGKKQASVFNGFCKYHDEEYFKIIEDVPFEGTAEQNYWFAFRAHCFEAHRKYRLRKSFSTFFKKSPEATRNKQLSNNYRGNELTIRDMEVEFSRFKSIFESREFDKLESFVKILPFKVAFTATTAIAVCVDIEGKAAADIYNYDESVVVSNIYLSVIPKETETIILVSRFKEDECYENFIKSLNACQDDKILFSFLTYCLAEYSENVYFSPLLIDNILTISEKKLISTAFLGAVSPNLELRFESMMSTFKLDLFKYKL</sequence>
<name>A0A842CPV4_9LIST</name>
<gene>
    <name evidence="1" type="ORF">HCA78_08860</name>
</gene>
<accession>A0A842CPV4</accession>
<dbReference type="AlphaFoldDB" id="A0A842CPV4"/>
<reference evidence="1 2" key="1">
    <citation type="submission" date="2020-03" db="EMBL/GenBank/DDBJ databases">
        <title>Soil Listeria distribution.</title>
        <authorList>
            <person name="Liao J."/>
            <person name="Wiedmann M."/>
        </authorList>
    </citation>
    <scope>NUCLEOTIDE SEQUENCE [LARGE SCALE GENOMIC DNA]</scope>
    <source>
        <strain evidence="1 2">FSL L7-0435</strain>
    </source>
</reference>
<evidence type="ECO:0000313" key="1">
    <source>
        <dbReference type="EMBL" id="MBC2003875.1"/>
    </source>
</evidence>
<dbReference type="RefSeq" id="WP_185533288.1">
    <property type="nucleotide sequence ID" value="NZ_JAARWW010000004.1"/>
</dbReference>